<evidence type="ECO:0000313" key="7">
    <source>
        <dbReference type="Proteomes" id="UP000185469"/>
    </source>
</evidence>
<proteinExistence type="predicted"/>
<dbReference type="SUPFAM" id="SSF53807">
    <property type="entry name" value="Helical backbone' metal receptor"/>
    <property type="match status" value="1"/>
</dbReference>
<evidence type="ECO:0000256" key="1">
    <source>
        <dbReference type="ARBA" id="ARBA00004196"/>
    </source>
</evidence>
<dbReference type="STRING" id="1437874.CSPHI_02275"/>
<feature type="chain" id="PRO_5038684523" evidence="5">
    <location>
        <begin position="24"/>
        <end position="393"/>
    </location>
</feature>
<sequence length="393" mass="41637">MKNTRTAAFAATAALALALGACSGDDGAAAGPAGDDAVTVVATTTQICDYVTQIAVDESADAELAFTKHDSEGDVSTAGADPADAATSLELTCLLAPNASAHEHEMTPQQMQALSDADLFLVSGVDLENFLDSAVESSGFSGIMGVTSGVLSSVEVDDPEKQESIEAELPYEVYRGDEKVDVEPWPFPPPNPGEAPEFRFDPHVWTSPAFAKVQVHNIGEALKKIAPDNAELFDRHVDRYEDELDDLDAWAKETLESVPEGNRVLFTSHDAFGYFSNRYDIDFIGTALSDFSAQQDATADHIREAAEQVKESGAVALFAENSNNSKSIEAIARAAGVKAIIGDDAMYGDSLGPEGSEGETYIKSIIHNVKALANAWGGTIAELPESIRDSDVA</sequence>
<keyword evidence="7" id="KW-1185">Reference proteome</keyword>
<dbReference type="KEGG" id="csph:CSPHI_02275"/>
<dbReference type="Gene3D" id="3.40.50.1980">
    <property type="entry name" value="Nitrogenase molybdenum iron protein domain"/>
    <property type="match status" value="2"/>
</dbReference>
<dbReference type="InterPro" id="IPR050492">
    <property type="entry name" value="Bact_metal-bind_prot9"/>
</dbReference>
<keyword evidence="3" id="KW-0479">Metal-binding</keyword>
<comment type="subcellular location">
    <subcellularLocation>
        <location evidence="1">Cell envelope</location>
    </subcellularLocation>
</comment>
<dbReference type="AlphaFoldDB" id="A0A1L7CWA5"/>
<dbReference type="InterPro" id="IPR006127">
    <property type="entry name" value="ZnuA-like"/>
</dbReference>
<organism evidence="6 7">
    <name type="scientific">Corynebacterium sphenisci DSM 44792</name>
    <dbReference type="NCBI Taxonomy" id="1437874"/>
    <lineage>
        <taxon>Bacteria</taxon>
        <taxon>Bacillati</taxon>
        <taxon>Actinomycetota</taxon>
        <taxon>Actinomycetes</taxon>
        <taxon>Mycobacteriales</taxon>
        <taxon>Corynebacteriaceae</taxon>
        <taxon>Corynebacterium</taxon>
    </lineage>
</organism>
<evidence type="ECO:0000256" key="2">
    <source>
        <dbReference type="ARBA" id="ARBA00022448"/>
    </source>
</evidence>
<gene>
    <name evidence="6" type="ORF">CSPHI_02275</name>
</gene>
<dbReference type="Proteomes" id="UP000185469">
    <property type="component" value="Chromosome"/>
</dbReference>
<evidence type="ECO:0000313" key="6">
    <source>
        <dbReference type="EMBL" id="APT90090.1"/>
    </source>
</evidence>
<reference evidence="6 7" key="1">
    <citation type="submission" date="2014-08" db="EMBL/GenBank/DDBJ databases">
        <title>Complete genome sequence of Corynebacterium sphenisci CECT 5990(T) (=DSM 44792(T)), isolated from healthy wild penguins.</title>
        <authorList>
            <person name="Ruckert C."/>
            <person name="Albersmeier A."/>
            <person name="Winkler A."/>
            <person name="Kalinowski J."/>
        </authorList>
    </citation>
    <scope>NUCLEOTIDE SEQUENCE [LARGE SCALE GENOMIC DNA]</scope>
    <source>
        <strain evidence="6 7">DSM 44792</strain>
    </source>
</reference>
<name>A0A1L7CWA5_9CORY</name>
<dbReference type="Pfam" id="PF01297">
    <property type="entry name" value="ZnuA"/>
    <property type="match status" value="1"/>
</dbReference>
<dbReference type="PANTHER" id="PTHR42953:SF1">
    <property type="entry name" value="METAL-BINDING PROTEIN HI_0362-RELATED"/>
    <property type="match status" value="1"/>
</dbReference>
<accession>A0A1L7CWA5</accession>
<keyword evidence="4 5" id="KW-0732">Signal</keyword>
<keyword evidence="2" id="KW-0813">Transport</keyword>
<dbReference type="EMBL" id="CP009248">
    <property type="protein sequence ID" value="APT90090.1"/>
    <property type="molecule type" value="Genomic_DNA"/>
</dbReference>
<dbReference type="GO" id="GO:0030001">
    <property type="term" value="P:metal ion transport"/>
    <property type="evidence" value="ECO:0007669"/>
    <property type="project" value="InterPro"/>
</dbReference>
<dbReference type="GO" id="GO:0046872">
    <property type="term" value="F:metal ion binding"/>
    <property type="evidence" value="ECO:0007669"/>
    <property type="project" value="UniProtKB-KW"/>
</dbReference>
<evidence type="ECO:0000256" key="4">
    <source>
        <dbReference type="ARBA" id="ARBA00022729"/>
    </source>
</evidence>
<dbReference type="PANTHER" id="PTHR42953">
    <property type="entry name" value="HIGH-AFFINITY ZINC UPTAKE SYSTEM PROTEIN ZNUA-RELATED"/>
    <property type="match status" value="1"/>
</dbReference>
<evidence type="ECO:0000256" key="5">
    <source>
        <dbReference type="SAM" id="SignalP"/>
    </source>
</evidence>
<evidence type="ECO:0000256" key="3">
    <source>
        <dbReference type="ARBA" id="ARBA00022723"/>
    </source>
</evidence>
<feature type="signal peptide" evidence="5">
    <location>
        <begin position="1"/>
        <end position="23"/>
    </location>
</feature>
<protein>
    <submittedName>
        <fullName evidence="6">ABC transporter</fullName>
    </submittedName>
</protein>
<dbReference type="RefSeq" id="WP_075691311.1">
    <property type="nucleotide sequence ID" value="NZ_CP009248.1"/>
</dbReference>
<dbReference type="GO" id="GO:0030313">
    <property type="term" value="C:cell envelope"/>
    <property type="evidence" value="ECO:0007669"/>
    <property type="project" value="UniProtKB-SubCell"/>
</dbReference>
<dbReference type="OrthoDB" id="9810636at2"/>
<dbReference type="PROSITE" id="PS51257">
    <property type="entry name" value="PROKAR_LIPOPROTEIN"/>
    <property type="match status" value="1"/>
</dbReference>